<dbReference type="GO" id="GO:0052689">
    <property type="term" value="F:carboxylic ester hydrolase activity"/>
    <property type="evidence" value="ECO:0007669"/>
    <property type="project" value="UniProtKB-ARBA"/>
</dbReference>
<dbReference type="GO" id="GO:0016298">
    <property type="term" value="F:lipase activity"/>
    <property type="evidence" value="ECO:0007669"/>
    <property type="project" value="UniProtKB-ARBA"/>
</dbReference>
<reference evidence="7" key="1">
    <citation type="submission" date="2021-05" db="EMBL/GenBank/DDBJ databases">
        <title>The genome of the haptophyte Pavlova lutheri (Diacronema luteri, Pavlovales) - a model for lipid biosynthesis in eukaryotic algae.</title>
        <authorList>
            <person name="Hulatt C.J."/>
            <person name="Posewitz M.C."/>
        </authorList>
    </citation>
    <scope>NUCLEOTIDE SEQUENCE</scope>
    <source>
        <strain evidence="7">NIVA-4/92</strain>
    </source>
</reference>
<dbReference type="OMA" id="ENIWRTH"/>
<dbReference type="AlphaFoldDB" id="A0A8J6CEW6"/>
<comment type="caution">
    <text evidence="7">The sequence shown here is derived from an EMBL/GenBank/DDBJ whole genome shotgun (WGS) entry which is preliminary data.</text>
</comment>
<evidence type="ECO:0000256" key="2">
    <source>
        <dbReference type="ARBA" id="ARBA00022963"/>
    </source>
</evidence>
<dbReference type="InterPro" id="IPR002641">
    <property type="entry name" value="PNPLA_dom"/>
</dbReference>
<dbReference type="InterPro" id="IPR016035">
    <property type="entry name" value="Acyl_Trfase/lysoPLipase"/>
</dbReference>
<keyword evidence="2 4" id="KW-0442">Lipid degradation</keyword>
<feature type="chain" id="PRO_5035261531" description="PNPLA domain-containing protein" evidence="5">
    <location>
        <begin position="20"/>
        <end position="317"/>
    </location>
</feature>
<evidence type="ECO:0000259" key="6">
    <source>
        <dbReference type="PROSITE" id="PS51635"/>
    </source>
</evidence>
<feature type="short sequence motif" description="GXSXG" evidence="4">
    <location>
        <begin position="75"/>
        <end position="79"/>
    </location>
</feature>
<evidence type="ECO:0000256" key="5">
    <source>
        <dbReference type="SAM" id="SignalP"/>
    </source>
</evidence>
<keyword evidence="5" id="KW-0732">Signal</keyword>
<accession>A0A8J6CEW6</accession>
<dbReference type="EMBL" id="JAGTXO010000001">
    <property type="protein sequence ID" value="KAG8470079.1"/>
    <property type="molecule type" value="Genomic_DNA"/>
</dbReference>
<evidence type="ECO:0000256" key="3">
    <source>
        <dbReference type="ARBA" id="ARBA00023098"/>
    </source>
</evidence>
<evidence type="ECO:0000256" key="4">
    <source>
        <dbReference type="PROSITE-ProRule" id="PRU01161"/>
    </source>
</evidence>
<feature type="short sequence motif" description="GXGXXG" evidence="4">
    <location>
        <begin position="45"/>
        <end position="50"/>
    </location>
</feature>
<dbReference type="PANTHER" id="PTHR14226:SF57">
    <property type="entry name" value="BLR7027 PROTEIN"/>
    <property type="match status" value="1"/>
</dbReference>
<evidence type="ECO:0000313" key="8">
    <source>
        <dbReference type="Proteomes" id="UP000751190"/>
    </source>
</evidence>
<dbReference type="PROSITE" id="PS51635">
    <property type="entry name" value="PNPLA"/>
    <property type="match status" value="1"/>
</dbReference>
<protein>
    <recommendedName>
        <fullName evidence="6">PNPLA domain-containing protein</fullName>
    </recommendedName>
</protein>
<dbReference type="InterPro" id="IPR050301">
    <property type="entry name" value="NTE"/>
</dbReference>
<evidence type="ECO:0000313" key="7">
    <source>
        <dbReference type="EMBL" id="KAG8470079.1"/>
    </source>
</evidence>
<name>A0A8J6CEW6_DIALT</name>
<evidence type="ECO:0000256" key="1">
    <source>
        <dbReference type="ARBA" id="ARBA00022801"/>
    </source>
</evidence>
<dbReference type="GO" id="GO:0016042">
    <property type="term" value="P:lipid catabolic process"/>
    <property type="evidence" value="ECO:0007669"/>
    <property type="project" value="UniProtKB-UniRule"/>
</dbReference>
<sequence length="317" mass="33899">MSVLCLLALLALPAPVVRPEVPRADRREPPTGDSAPPCRLLSLSGGGSWGAFEAGVLQRLIVERGEGFDYERILGVSAGSLNAALLATEAPGHAGLLAGSATLRKLWTDARTRDVWRFKPLSLDERADKSLLSNAPLGELLGRALAGRTIRRNLTVGLTSLATGRPVVVDEAEIARAGGAQLVPLLLASSAIPVLFPPVHYNRTLFVDGGIGSNVLTVHGVERCPNVPVQLDIINCLPLIGQLALRSMQVLLETAFDHQLSFKCAPGERSNVLARIYSPRQGLGIVVPTVLDFDFGARLWQAGYEQSAAPDEFYFCV</sequence>
<dbReference type="Pfam" id="PF01734">
    <property type="entry name" value="Patatin"/>
    <property type="match status" value="1"/>
</dbReference>
<keyword evidence="8" id="KW-1185">Reference proteome</keyword>
<dbReference type="Proteomes" id="UP000751190">
    <property type="component" value="Unassembled WGS sequence"/>
</dbReference>
<feature type="domain" description="PNPLA" evidence="6">
    <location>
        <begin position="41"/>
        <end position="222"/>
    </location>
</feature>
<feature type="active site" description="Proton acceptor" evidence="4">
    <location>
        <position position="208"/>
    </location>
</feature>
<feature type="active site" description="Nucleophile" evidence="4">
    <location>
        <position position="77"/>
    </location>
</feature>
<gene>
    <name evidence="7" type="ORF">KFE25_008500</name>
</gene>
<keyword evidence="3 4" id="KW-0443">Lipid metabolism</keyword>
<dbReference type="PANTHER" id="PTHR14226">
    <property type="entry name" value="NEUROPATHY TARGET ESTERASE/SWISS CHEESE D.MELANOGASTER"/>
    <property type="match status" value="1"/>
</dbReference>
<organism evidence="7 8">
    <name type="scientific">Diacronema lutheri</name>
    <name type="common">Unicellular marine alga</name>
    <name type="synonym">Monochrysis lutheri</name>
    <dbReference type="NCBI Taxonomy" id="2081491"/>
    <lineage>
        <taxon>Eukaryota</taxon>
        <taxon>Haptista</taxon>
        <taxon>Haptophyta</taxon>
        <taxon>Pavlovophyceae</taxon>
        <taxon>Pavlovales</taxon>
        <taxon>Pavlovaceae</taxon>
        <taxon>Diacronema</taxon>
    </lineage>
</organism>
<feature type="signal peptide" evidence="5">
    <location>
        <begin position="1"/>
        <end position="19"/>
    </location>
</feature>
<feature type="short sequence motif" description="DGA/G" evidence="4">
    <location>
        <begin position="208"/>
        <end position="210"/>
    </location>
</feature>
<keyword evidence="1 4" id="KW-0378">Hydrolase</keyword>
<dbReference type="SUPFAM" id="SSF52151">
    <property type="entry name" value="FabD/lysophospholipase-like"/>
    <property type="match status" value="1"/>
</dbReference>
<dbReference type="OrthoDB" id="17120at2759"/>
<dbReference type="Gene3D" id="3.40.1090.10">
    <property type="entry name" value="Cytosolic phospholipase A2 catalytic domain"/>
    <property type="match status" value="2"/>
</dbReference>
<proteinExistence type="predicted"/>